<evidence type="ECO:0000256" key="2">
    <source>
        <dbReference type="ARBA" id="ARBA00022475"/>
    </source>
</evidence>
<dbReference type="HOGENOM" id="CLU_069132_2_0_2"/>
<accession>E0ST39</accession>
<dbReference type="STRING" id="583356.Igag_1907"/>
<evidence type="ECO:0000256" key="5">
    <source>
        <dbReference type="ARBA" id="ARBA00023136"/>
    </source>
</evidence>
<gene>
    <name evidence="8" type="ordered locus">Igag_1907</name>
</gene>
<organism evidence="8 9">
    <name type="scientific">Ignisphaera aggregans (strain DSM 17230 / JCM 13409 / AQ1.S1)</name>
    <dbReference type="NCBI Taxonomy" id="583356"/>
    <lineage>
        <taxon>Archaea</taxon>
        <taxon>Thermoproteota</taxon>
        <taxon>Thermoprotei</taxon>
        <taxon>Desulfurococcales</taxon>
        <taxon>Desulfurococcaceae</taxon>
        <taxon>Ignisphaera</taxon>
    </lineage>
</organism>
<evidence type="ECO:0000259" key="7">
    <source>
        <dbReference type="Pfam" id="PF04039"/>
    </source>
</evidence>
<keyword evidence="9" id="KW-1185">Reference proteome</keyword>
<dbReference type="BioCyc" id="IAGG583356:GHAH-1896-MONOMER"/>
<name>E0ST39_IGNAA</name>
<feature type="transmembrane region" description="Helical" evidence="6">
    <location>
        <begin position="142"/>
        <end position="164"/>
    </location>
</feature>
<dbReference type="Proteomes" id="UP000001304">
    <property type="component" value="Chromosome"/>
</dbReference>
<feature type="transmembrane region" description="Helical" evidence="6">
    <location>
        <begin position="75"/>
        <end position="95"/>
    </location>
</feature>
<comment type="subcellular location">
    <subcellularLocation>
        <location evidence="1">Cell membrane</location>
        <topology evidence="1">Multi-pass membrane protein</topology>
    </subcellularLocation>
</comment>
<feature type="transmembrane region" description="Helical" evidence="6">
    <location>
        <begin position="226"/>
        <end position="255"/>
    </location>
</feature>
<feature type="transmembrane region" description="Helical" evidence="6">
    <location>
        <begin position="115"/>
        <end position="136"/>
    </location>
</feature>
<keyword evidence="5 6" id="KW-0472">Membrane</keyword>
<dbReference type="PANTHER" id="PTHR33932">
    <property type="entry name" value="NA(+)/H(+) ANTIPORTER SUBUNIT B"/>
    <property type="match status" value="1"/>
</dbReference>
<evidence type="ECO:0000256" key="4">
    <source>
        <dbReference type="ARBA" id="ARBA00022989"/>
    </source>
</evidence>
<feature type="transmembrane region" description="Helical" evidence="6">
    <location>
        <begin position="7"/>
        <end position="28"/>
    </location>
</feature>
<dbReference type="Pfam" id="PF04039">
    <property type="entry name" value="MnhB"/>
    <property type="match status" value="1"/>
</dbReference>
<dbReference type="GO" id="GO:0005886">
    <property type="term" value="C:plasma membrane"/>
    <property type="evidence" value="ECO:0007669"/>
    <property type="project" value="UniProtKB-SubCell"/>
</dbReference>
<evidence type="ECO:0000256" key="1">
    <source>
        <dbReference type="ARBA" id="ARBA00004651"/>
    </source>
</evidence>
<dbReference type="InterPro" id="IPR050622">
    <property type="entry name" value="CPA3_antiporter_subunitB"/>
</dbReference>
<feature type="domain" description="Na+/H+ antiporter MnhB subunit-related protein" evidence="7">
    <location>
        <begin position="111"/>
        <end position="248"/>
    </location>
</feature>
<proteinExistence type="predicted"/>
<keyword evidence="4 6" id="KW-1133">Transmembrane helix</keyword>
<evidence type="ECO:0000256" key="3">
    <source>
        <dbReference type="ARBA" id="ARBA00022692"/>
    </source>
</evidence>
<evidence type="ECO:0000256" key="6">
    <source>
        <dbReference type="SAM" id="Phobius"/>
    </source>
</evidence>
<sequence length="274" mass="29380">MRRTYVIPIAIVIFVVAISYVISIGGIGPLPFSGTRLLAQIYLYTTYNPSIPNLTVAAPEAVTAIVWDYRGLDTLFETSVMFLAIISALTLFRGIELPVSQSDEDKGMSIIAKTVTRIILPMILVVAASLGFHGHLTPGGGFQGGATAAVASLLIVVIFSVYFLSKRLSINTAILMRSLGLLGIGIATFLVLVIGIMMGVPAYIFQNQPKFLAPVGLPSIIGNGDIITGGTLLIFNISETFAVFMGFSALFLLLFSPEESIRKVIEKEMLTEGE</sequence>
<reference evidence="8 9" key="1">
    <citation type="journal article" date="2010" name="Stand. Genomic Sci.">
        <title>Complete genome sequence of Ignisphaera aggregans type strain (AQ1.S1).</title>
        <authorList>
            <person name="Goker M."/>
            <person name="Held B."/>
            <person name="Lapidus A."/>
            <person name="Nolan M."/>
            <person name="Spring S."/>
            <person name="Yasawong M."/>
            <person name="Lucas S."/>
            <person name="Glavina Del Rio T."/>
            <person name="Tice H."/>
            <person name="Cheng J.F."/>
            <person name="Goodwin L."/>
            <person name="Tapia R."/>
            <person name="Pitluck S."/>
            <person name="Liolios K."/>
            <person name="Ivanova N."/>
            <person name="Mavromatis K."/>
            <person name="Mikhailova N."/>
            <person name="Pati A."/>
            <person name="Chen A."/>
            <person name="Palaniappan K."/>
            <person name="Brambilla E."/>
            <person name="Land M."/>
            <person name="Hauser L."/>
            <person name="Chang Y.J."/>
            <person name="Jeffries C.D."/>
            <person name="Brettin T."/>
            <person name="Detter J.C."/>
            <person name="Han C."/>
            <person name="Rohde M."/>
            <person name="Sikorski J."/>
            <person name="Woyke T."/>
            <person name="Bristow J."/>
            <person name="Eisen J.A."/>
            <person name="Markowitz V."/>
            <person name="Hugenholtz P."/>
            <person name="Kyrpides N.C."/>
            <person name="Klenk H.P."/>
        </authorList>
    </citation>
    <scope>NUCLEOTIDE SEQUENCE [LARGE SCALE GENOMIC DNA]</scope>
    <source>
        <strain evidence="9">DSM 17230 / JCM 13409 / AQ1.S1</strain>
    </source>
</reference>
<protein>
    <submittedName>
        <fullName evidence="8">Na+/H+ antiporter MnhB subunit-related protein</fullName>
    </submittedName>
</protein>
<evidence type="ECO:0000313" key="9">
    <source>
        <dbReference type="Proteomes" id="UP000001304"/>
    </source>
</evidence>
<dbReference type="AlphaFoldDB" id="E0ST39"/>
<keyword evidence="3 6" id="KW-0812">Transmembrane</keyword>
<dbReference type="KEGG" id="iag:Igag_1907"/>
<keyword evidence="2" id="KW-1003">Cell membrane</keyword>
<feature type="transmembrane region" description="Helical" evidence="6">
    <location>
        <begin position="176"/>
        <end position="206"/>
    </location>
</feature>
<dbReference type="InterPro" id="IPR007182">
    <property type="entry name" value="MnhB"/>
</dbReference>
<dbReference type="EMBL" id="CP002098">
    <property type="protein sequence ID" value="ADM28700.1"/>
    <property type="molecule type" value="Genomic_DNA"/>
</dbReference>
<dbReference type="PANTHER" id="PTHR33932:SF4">
    <property type="entry name" value="NA(+)_H(+) ANTIPORTER SUBUNIT B"/>
    <property type="match status" value="1"/>
</dbReference>
<evidence type="ECO:0000313" key="8">
    <source>
        <dbReference type="EMBL" id="ADM28700.1"/>
    </source>
</evidence>